<name>A0A1I7T6C9_9PELO</name>
<dbReference type="GO" id="GO:0045165">
    <property type="term" value="P:cell fate commitment"/>
    <property type="evidence" value="ECO:0007669"/>
    <property type="project" value="TreeGrafter"/>
</dbReference>
<feature type="domain" description="GATA-type" evidence="11">
    <location>
        <begin position="336"/>
        <end position="389"/>
    </location>
</feature>
<dbReference type="PRINTS" id="PR00619">
    <property type="entry name" value="GATAZNFINGER"/>
</dbReference>
<dbReference type="Gene3D" id="3.30.50.10">
    <property type="entry name" value="Erythroid Transcription Factor GATA-1, subunit A"/>
    <property type="match status" value="2"/>
</dbReference>
<dbReference type="InterPro" id="IPR013088">
    <property type="entry name" value="Znf_NHR/GATA"/>
</dbReference>
<dbReference type="PANTHER" id="PTHR10071">
    <property type="entry name" value="TRANSCRIPTION FACTOR GATA FAMILY MEMBER"/>
    <property type="match status" value="1"/>
</dbReference>
<reference evidence="13" key="1">
    <citation type="submission" date="2016-11" db="UniProtKB">
        <authorList>
            <consortium name="WormBaseParasite"/>
        </authorList>
    </citation>
    <scope>IDENTIFICATION</scope>
</reference>
<dbReference type="WBParaSite" id="Csp11.Scaffold521.g2841.t1">
    <property type="protein sequence ID" value="Csp11.Scaffold521.g2841.t1"/>
    <property type="gene ID" value="Csp11.Scaffold521.g2841"/>
</dbReference>
<dbReference type="Pfam" id="PF00320">
    <property type="entry name" value="GATA"/>
    <property type="match status" value="2"/>
</dbReference>
<keyword evidence="3 9" id="KW-0863">Zinc-finger</keyword>
<keyword evidence="8" id="KW-0539">Nucleus</keyword>
<feature type="domain" description="GATA-type" evidence="11">
    <location>
        <begin position="282"/>
        <end position="337"/>
    </location>
</feature>
<dbReference type="FunFam" id="3.30.50.10:FF:000032">
    <property type="entry name" value="Transcription factor GATA-3"/>
    <property type="match status" value="1"/>
</dbReference>
<dbReference type="GO" id="GO:0000981">
    <property type="term" value="F:DNA-binding transcription factor activity, RNA polymerase II-specific"/>
    <property type="evidence" value="ECO:0007669"/>
    <property type="project" value="TreeGrafter"/>
</dbReference>
<dbReference type="GO" id="GO:0000122">
    <property type="term" value="P:negative regulation of transcription by RNA polymerase II"/>
    <property type="evidence" value="ECO:0007669"/>
    <property type="project" value="TreeGrafter"/>
</dbReference>
<dbReference type="PROSITE" id="PS50114">
    <property type="entry name" value="GATA_ZN_FINGER_2"/>
    <property type="match status" value="2"/>
</dbReference>
<dbReference type="PROSITE" id="PS00344">
    <property type="entry name" value="GATA_ZN_FINGER_1"/>
    <property type="match status" value="2"/>
</dbReference>
<dbReference type="InterPro" id="IPR000679">
    <property type="entry name" value="Znf_GATA"/>
</dbReference>
<evidence type="ECO:0000259" key="11">
    <source>
        <dbReference type="PROSITE" id="PS50114"/>
    </source>
</evidence>
<keyword evidence="12" id="KW-1185">Reference proteome</keyword>
<evidence type="ECO:0000313" key="12">
    <source>
        <dbReference type="Proteomes" id="UP000095282"/>
    </source>
</evidence>
<keyword evidence="2" id="KW-0479">Metal-binding</keyword>
<dbReference type="STRING" id="1561998.A0A1I7T6C9"/>
<evidence type="ECO:0000256" key="2">
    <source>
        <dbReference type="ARBA" id="ARBA00022723"/>
    </source>
</evidence>
<dbReference type="FunFam" id="3.30.50.10:FF:000054">
    <property type="entry name" value="Transcription factor elt-1"/>
    <property type="match status" value="1"/>
</dbReference>
<sequence length="489" mass="53369">MDYCDAFHFKSENEDEDHKFSREELSTMYSGERGLENHDKDANLDLGSLLRLDLDSNYFLDALNDPIGTSDEQQPNMDYENNKSVDFSLATSSGATLAATSTASAASLVPFSTTYNTPTNYYKDYNTTASYPMFFNYPYTGSTTVATNEMDFNNTTDMTMQSGVFGAPNSNYFYTPPINSYGYDSLAAAASASGITVNNQVNVSIVQGNGSQPSTGSIISSTTNVQSSVLPRGNQSLSANGLTGCSTSSGSSSASSSSANSTSTPKTISIIKANRSAGANLNTEDRECVNCGVHATPLWRRDGAGNYLCNACGLYYKMNNHARPLVKPKKRQNAQKRTGIECVNCHTNNTTLWRRNGEGHPVCNACGLYYKLHKVERPMAMKKEGIQTRNRKVSTKGQRRVKKENDDSKQFMGMSSASSSFASNDLNDLSATWNKQQMIPQTVYFPGTQYVSFGNTDEAFPMMIDFSSNLSNNTKSELKMDVLGATSYA</sequence>
<evidence type="ECO:0000313" key="13">
    <source>
        <dbReference type="WBParaSite" id="Csp11.Scaffold521.g2841.t1"/>
    </source>
</evidence>
<proteinExistence type="predicted"/>
<dbReference type="CDD" id="cd00202">
    <property type="entry name" value="ZnF_GATA"/>
    <property type="match status" value="2"/>
</dbReference>
<evidence type="ECO:0000256" key="4">
    <source>
        <dbReference type="ARBA" id="ARBA00022833"/>
    </source>
</evidence>
<dbReference type="Proteomes" id="UP000095282">
    <property type="component" value="Unplaced"/>
</dbReference>
<evidence type="ECO:0000256" key="7">
    <source>
        <dbReference type="ARBA" id="ARBA00023163"/>
    </source>
</evidence>
<organism evidence="12 13">
    <name type="scientific">Caenorhabditis tropicalis</name>
    <dbReference type="NCBI Taxonomy" id="1561998"/>
    <lineage>
        <taxon>Eukaryota</taxon>
        <taxon>Metazoa</taxon>
        <taxon>Ecdysozoa</taxon>
        <taxon>Nematoda</taxon>
        <taxon>Chromadorea</taxon>
        <taxon>Rhabditida</taxon>
        <taxon>Rhabditina</taxon>
        <taxon>Rhabditomorpha</taxon>
        <taxon>Rhabditoidea</taxon>
        <taxon>Rhabditidae</taxon>
        <taxon>Peloderinae</taxon>
        <taxon>Caenorhabditis</taxon>
    </lineage>
</organism>
<evidence type="ECO:0000256" key="8">
    <source>
        <dbReference type="ARBA" id="ARBA00023242"/>
    </source>
</evidence>
<accession>A0A1I7T6C9</accession>
<dbReference type="GO" id="GO:0005634">
    <property type="term" value="C:nucleus"/>
    <property type="evidence" value="ECO:0007669"/>
    <property type="project" value="UniProtKB-SubCell"/>
</dbReference>
<dbReference type="InterPro" id="IPR039355">
    <property type="entry name" value="Transcription_factor_GATA"/>
</dbReference>
<dbReference type="GO" id="GO:0008270">
    <property type="term" value="F:zinc ion binding"/>
    <property type="evidence" value="ECO:0007669"/>
    <property type="project" value="UniProtKB-KW"/>
</dbReference>
<dbReference type="PANTHER" id="PTHR10071:SF328">
    <property type="entry name" value="TRANSCRIPTION FACTOR ELT-1-RELATED"/>
    <property type="match status" value="1"/>
</dbReference>
<evidence type="ECO:0000256" key="6">
    <source>
        <dbReference type="ARBA" id="ARBA00023125"/>
    </source>
</evidence>
<dbReference type="GO" id="GO:0009888">
    <property type="term" value="P:tissue development"/>
    <property type="evidence" value="ECO:0007669"/>
    <property type="project" value="UniProtKB-ARBA"/>
</dbReference>
<feature type="compositionally biased region" description="Basic residues" evidence="10">
    <location>
        <begin position="389"/>
        <end position="402"/>
    </location>
</feature>
<comment type="subcellular location">
    <subcellularLocation>
        <location evidence="1">Nucleus</location>
    </subcellularLocation>
</comment>
<keyword evidence="5" id="KW-0805">Transcription regulation</keyword>
<keyword evidence="4" id="KW-0862">Zinc</keyword>
<protein>
    <submittedName>
        <fullName evidence="13">Transcription factor elt-1</fullName>
    </submittedName>
</protein>
<feature type="region of interest" description="Disordered" evidence="10">
    <location>
        <begin position="386"/>
        <end position="414"/>
    </location>
</feature>
<dbReference type="AlphaFoldDB" id="A0A1I7T6C9"/>
<dbReference type="eggNOG" id="KOG1601">
    <property type="taxonomic scope" value="Eukaryota"/>
</dbReference>
<keyword evidence="6" id="KW-0238">DNA-binding</keyword>
<dbReference type="SMART" id="SM00401">
    <property type="entry name" value="ZnF_GATA"/>
    <property type="match status" value="2"/>
</dbReference>
<evidence type="ECO:0000256" key="10">
    <source>
        <dbReference type="SAM" id="MobiDB-lite"/>
    </source>
</evidence>
<evidence type="ECO:0000256" key="5">
    <source>
        <dbReference type="ARBA" id="ARBA00023015"/>
    </source>
</evidence>
<evidence type="ECO:0000256" key="9">
    <source>
        <dbReference type="PROSITE-ProRule" id="PRU00094"/>
    </source>
</evidence>
<dbReference type="GO" id="GO:0000978">
    <property type="term" value="F:RNA polymerase II cis-regulatory region sequence-specific DNA binding"/>
    <property type="evidence" value="ECO:0007669"/>
    <property type="project" value="TreeGrafter"/>
</dbReference>
<keyword evidence="7" id="KW-0804">Transcription</keyword>
<dbReference type="GO" id="GO:0045944">
    <property type="term" value="P:positive regulation of transcription by RNA polymerase II"/>
    <property type="evidence" value="ECO:0007669"/>
    <property type="project" value="TreeGrafter"/>
</dbReference>
<dbReference type="SUPFAM" id="SSF57716">
    <property type="entry name" value="Glucocorticoid receptor-like (DNA-binding domain)"/>
    <property type="match status" value="2"/>
</dbReference>
<evidence type="ECO:0000256" key="3">
    <source>
        <dbReference type="ARBA" id="ARBA00022771"/>
    </source>
</evidence>
<evidence type="ECO:0000256" key="1">
    <source>
        <dbReference type="ARBA" id="ARBA00004123"/>
    </source>
</evidence>